<comment type="caution">
    <text evidence="8">The sequence shown here is derived from an EMBL/GenBank/DDBJ whole genome shotgun (WGS) entry which is preliminary data.</text>
</comment>
<dbReference type="GO" id="GO:0015297">
    <property type="term" value="F:antiporter activity"/>
    <property type="evidence" value="ECO:0007669"/>
    <property type="project" value="InterPro"/>
</dbReference>
<feature type="transmembrane region" description="Helical" evidence="7">
    <location>
        <begin position="433"/>
        <end position="451"/>
    </location>
</feature>
<evidence type="ECO:0000256" key="5">
    <source>
        <dbReference type="ARBA" id="ARBA00022989"/>
    </source>
</evidence>
<comment type="subcellular location">
    <subcellularLocation>
        <location evidence="1">Cell membrane</location>
        <topology evidence="1">Multi-pass membrane protein</topology>
    </subcellularLocation>
</comment>
<evidence type="ECO:0000256" key="3">
    <source>
        <dbReference type="ARBA" id="ARBA00022475"/>
    </source>
</evidence>
<accession>A0A9D2NDN1</accession>
<feature type="transmembrane region" description="Helical" evidence="7">
    <location>
        <begin position="142"/>
        <end position="164"/>
    </location>
</feature>
<reference evidence="8" key="2">
    <citation type="submission" date="2021-04" db="EMBL/GenBank/DDBJ databases">
        <authorList>
            <person name="Gilroy R."/>
        </authorList>
    </citation>
    <scope>NUCLEOTIDE SEQUENCE</scope>
    <source>
        <strain evidence="8">USAMLcec2-132</strain>
    </source>
</reference>
<feature type="transmembrane region" description="Helical" evidence="7">
    <location>
        <begin position="366"/>
        <end position="385"/>
    </location>
</feature>
<feature type="transmembrane region" description="Helical" evidence="7">
    <location>
        <begin position="324"/>
        <end position="346"/>
    </location>
</feature>
<evidence type="ECO:0000256" key="2">
    <source>
        <dbReference type="ARBA" id="ARBA00022448"/>
    </source>
</evidence>
<keyword evidence="2" id="KW-0813">Transport</keyword>
<feature type="transmembrane region" description="Helical" evidence="7">
    <location>
        <begin position="100"/>
        <end position="122"/>
    </location>
</feature>
<dbReference type="PIRSF" id="PIRSF006603">
    <property type="entry name" value="DinF"/>
    <property type="match status" value="1"/>
</dbReference>
<dbReference type="Pfam" id="PF01554">
    <property type="entry name" value="MatE"/>
    <property type="match status" value="2"/>
</dbReference>
<evidence type="ECO:0000313" key="8">
    <source>
        <dbReference type="EMBL" id="HJC22838.1"/>
    </source>
</evidence>
<dbReference type="EMBL" id="DWWS01000017">
    <property type="protein sequence ID" value="HJC22838.1"/>
    <property type="molecule type" value="Genomic_DNA"/>
</dbReference>
<dbReference type="GO" id="GO:0005886">
    <property type="term" value="C:plasma membrane"/>
    <property type="evidence" value="ECO:0007669"/>
    <property type="project" value="UniProtKB-SubCell"/>
</dbReference>
<keyword evidence="6 7" id="KW-0472">Membrane</keyword>
<feature type="transmembrane region" description="Helical" evidence="7">
    <location>
        <begin position="199"/>
        <end position="222"/>
    </location>
</feature>
<name>A0A9D2NDN1_9FIRM</name>
<sequence length="470" mass="50820">MSVQKKAHVNDFGKDSVPSLVLRVSIPFMFAQFVNVLYSIVDRIYVGNIPEVGAISLAGAGVCAPIITLLSSFATLVGIGGSILFSMRLGQDDKKDAERILGNCFSLLILLSAALTILFLLTKGLLLRWFGASDASFPYADTYLTIYTCGTFFALLSMGMNYFITAQGHPMLGMVTTLIGAVVNIILDPVFIFLFHMDIAGAAAATVLAQLSSCIFVLCVLRSKKMEIPLHLKKPERKLSGRIFALGFSPFLILATDSVIIIAMNAVLQYHGGPGYGDTLITCATIVQSYMLLITSPMLGITGGSQPLISYNYGAGNQARIRRIILCVLLLCIGFTSVMFLISRILPSAFAGIFTGDPEYIELSVWGIRAFTLMIIPLSFQYTFVDSLTALGLTRLSLSLSLFRKSLYFASTCLIPFAFGAASAFFAEPVADGVSFLVSTTAYLAVYHRYLKRPGDLSKIAMGRKDAAAL</sequence>
<feature type="transmembrane region" description="Helical" evidence="7">
    <location>
        <begin position="243"/>
        <end position="267"/>
    </location>
</feature>
<dbReference type="PANTHER" id="PTHR43823:SF3">
    <property type="entry name" value="MULTIDRUG EXPORT PROTEIN MEPA"/>
    <property type="match status" value="1"/>
</dbReference>
<evidence type="ECO:0000256" key="7">
    <source>
        <dbReference type="SAM" id="Phobius"/>
    </source>
</evidence>
<protein>
    <submittedName>
        <fullName evidence="8">MATE family efflux transporter</fullName>
    </submittedName>
</protein>
<feature type="transmembrane region" description="Helical" evidence="7">
    <location>
        <begin position="20"/>
        <end position="41"/>
    </location>
</feature>
<dbReference type="AlphaFoldDB" id="A0A9D2NDN1"/>
<dbReference type="InterPro" id="IPR002528">
    <property type="entry name" value="MATE_fam"/>
</dbReference>
<dbReference type="NCBIfam" id="TIGR00797">
    <property type="entry name" value="matE"/>
    <property type="match status" value="1"/>
</dbReference>
<evidence type="ECO:0000256" key="6">
    <source>
        <dbReference type="ARBA" id="ARBA00023136"/>
    </source>
</evidence>
<keyword evidence="4 7" id="KW-0812">Transmembrane</keyword>
<dbReference type="GO" id="GO:0042910">
    <property type="term" value="F:xenobiotic transmembrane transporter activity"/>
    <property type="evidence" value="ECO:0007669"/>
    <property type="project" value="InterPro"/>
</dbReference>
<keyword evidence="3" id="KW-1003">Cell membrane</keyword>
<organism evidence="8 9">
    <name type="scientific">Candidatus Eisenbergiella merdavium</name>
    <dbReference type="NCBI Taxonomy" id="2838551"/>
    <lineage>
        <taxon>Bacteria</taxon>
        <taxon>Bacillati</taxon>
        <taxon>Bacillota</taxon>
        <taxon>Clostridia</taxon>
        <taxon>Lachnospirales</taxon>
        <taxon>Lachnospiraceae</taxon>
        <taxon>Eisenbergiella</taxon>
    </lineage>
</organism>
<dbReference type="Proteomes" id="UP000823891">
    <property type="component" value="Unassembled WGS sequence"/>
</dbReference>
<dbReference type="InterPro" id="IPR051327">
    <property type="entry name" value="MATE_MepA_subfamily"/>
</dbReference>
<evidence type="ECO:0000313" key="9">
    <source>
        <dbReference type="Proteomes" id="UP000823891"/>
    </source>
</evidence>
<feature type="transmembrane region" description="Helical" evidence="7">
    <location>
        <begin position="53"/>
        <end position="79"/>
    </location>
</feature>
<dbReference type="InterPro" id="IPR048279">
    <property type="entry name" value="MdtK-like"/>
</dbReference>
<dbReference type="PANTHER" id="PTHR43823">
    <property type="entry name" value="SPORULATION PROTEIN YKVU"/>
    <property type="match status" value="1"/>
</dbReference>
<gene>
    <name evidence="8" type="ORF">H9761_03940</name>
</gene>
<keyword evidence="5 7" id="KW-1133">Transmembrane helix</keyword>
<feature type="transmembrane region" description="Helical" evidence="7">
    <location>
        <begin position="171"/>
        <end position="193"/>
    </location>
</feature>
<feature type="transmembrane region" description="Helical" evidence="7">
    <location>
        <begin position="406"/>
        <end position="427"/>
    </location>
</feature>
<evidence type="ECO:0000256" key="4">
    <source>
        <dbReference type="ARBA" id="ARBA00022692"/>
    </source>
</evidence>
<evidence type="ECO:0000256" key="1">
    <source>
        <dbReference type="ARBA" id="ARBA00004651"/>
    </source>
</evidence>
<proteinExistence type="predicted"/>
<feature type="transmembrane region" description="Helical" evidence="7">
    <location>
        <begin position="279"/>
        <end position="303"/>
    </location>
</feature>
<reference evidence="8" key="1">
    <citation type="journal article" date="2021" name="PeerJ">
        <title>Extensive microbial diversity within the chicken gut microbiome revealed by metagenomics and culture.</title>
        <authorList>
            <person name="Gilroy R."/>
            <person name="Ravi A."/>
            <person name="Getino M."/>
            <person name="Pursley I."/>
            <person name="Horton D.L."/>
            <person name="Alikhan N.F."/>
            <person name="Baker D."/>
            <person name="Gharbi K."/>
            <person name="Hall N."/>
            <person name="Watson M."/>
            <person name="Adriaenssens E.M."/>
            <person name="Foster-Nyarko E."/>
            <person name="Jarju S."/>
            <person name="Secka A."/>
            <person name="Antonio M."/>
            <person name="Oren A."/>
            <person name="Chaudhuri R.R."/>
            <person name="La Ragione R."/>
            <person name="Hildebrand F."/>
            <person name="Pallen M.J."/>
        </authorList>
    </citation>
    <scope>NUCLEOTIDE SEQUENCE</scope>
    <source>
        <strain evidence="8">USAMLcec2-132</strain>
    </source>
</reference>